<evidence type="ECO:0000313" key="2">
    <source>
        <dbReference type="Proteomes" id="UP000663832"/>
    </source>
</evidence>
<dbReference type="Proteomes" id="UP000663832">
    <property type="component" value="Unassembled WGS sequence"/>
</dbReference>
<gene>
    <name evidence="1" type="ORF">QVE165_LOCUS22446</name>
</gene>
<reference evidence="1" key="1">
    <citation type="submission" date="2021-02" db="EMBL/GenBank/DDBJ databases">
        <authorList>
            <person name="Nowell W R."/>
        </authorList>
    </citation>
    <scope>NUCLEOTIDE SEQUENCE</scope>
</reference>
<accession>A0A814RYH6</accession>
<keyword evidence="2" id="KW-1185">Reference proteome</keyword>
<protein>
    <submittedName>
        <fullName evidence="1">Uncharacterized protein</fullName>
    </submittedName>
</protein>
<name>A0A814RYH6_9BILA</name>
<comment type="caution">
    <text evidence="1">The sequence shown here is derived from an EMBL/GenBank/DDBJ whole genome shotgun (WGS) entry which is preliminary data.</text>
</comment>
<proteinExistence type="predicted"/>
<dbReference type="AlphaFoldDB" id="A0A814RYH6"/>
<organism evidence="1 2">
    <name type="scientific">Adineta steineri</name>
    <dbReference type="NCBI Taxonomy" id="433720"/>
    <lineage>
        <taxon>Eukaryota</taxon>
        <taxon>Metazoa</taxon>
        <taxon>Spiralia</taxon>
        <taxon>Gnathifera</taxon>
        <taxon>Rotifera</taxon>
        <taxon>Eurotatoria</taxon>
        <taxon>Bdelloidea</taxon>
        <taxon>Adinetida</taxon>
        <taxon>Adinetidae</taxon>
        <taxon>Adineta</taxon>
    </lineage>
</organism>
<dbReference type="EMBL" id="CAJNOM010000148">
    <property type="protein sequence ID" value="CAF1140421.1"/>
    <property type="molecule type" value="Genomic_DNA"/>
</dbReference>
<evidence type="ECO:0000313" key="1">
    <source>
        <dbReference type="EMBL" id="CAF1140421.1"/>
    </source>
</evidence>
<sequence length="169" mass="20328">MATIANYSQHFTSAMPNYHHHHRWSKPKQSTYMKRKNFKRQQYNRFRKEFKSKGHFIKFPSFSLLGGNRQDPLNLNELIQNKKQQQQSTINNDHIDVDIYGNDRPIEILLPPNIFDPLNLDISSYNNENSISFNSIKQQKYIPKIQTHFQSIEHKWNYDHQVPKRTMIR</sequence>
<dbReference type="OrthoDB" id="10017101at2759"/>